<dbReference type="PANTHER" id="PTHR46796:SF6">
    <property type="entry name" value="ARAC SUBFAMILY"/>
    <property type="match status" value="1"/>
</dbReference>
<name>A0A839UIK3_9HYPH</name>
<accession>A0A839UIK3</accession>
<dbReference type="Pfam" id="PF12833">
    <property type="entry name" value="HTH_18"/>
    <property type="match status" value="1"/>
</dbReference>
<keyword evidence="1" id="KW-0805">Transcription regulation</keyword>
<organism evidence="5 6">
    <name type="scientific">Phyllobacterium trifolii</name>
    <dbReference type="NCBI Taxonomy" id="300193"/>
    <lineage>
        <taxon>Bacteria</taxon>
        <taxon>Pseudomonadati</taxon>
        <taxon>Pseudomonadota</taxon>
        <taxon>Alphaproteobacteria</taxon>
        <taxon>Hyphomicrobiales</taxon>
        <taxon>Phyllobacteriaceae</taxon>
        <taxon>Phyllobacterium</taxon>
    </lineage>
</organism>
<evidence type="ECO:0000313" key="6">
    <source>
        <dbReference type="Proteomes" id="UP000554520"/>
    </source>
</evidence>
<evidence type="ECO:0000256" key="2">
    <source>
        <dbReference type="ARBA" id="ARBA00023125"/>
    </source>
</evidence>
<dbReference type="PROSITE" id="PS01124">
    <property type="entry name" value="HTH_ARAC_FAMILY_2"/>
    <property type="match status" value="1"/>
</dbReference>
<dbReference type="GO" id="GO:0043565">
    <property type="term" value="F:sequence-specific DNA binding"/>
    <property type="evidence" value="ECO:0007669"/>
    <property type="project" value="InterPro"/>
</dbReference>
<dbReference type="AlphaFoldDB" id="A0A839UIK3"/>
<keyword evidence="3" id="KW-0804">Transcription</keyword>
<dbReference type="SUPFAM" id="SSF46689">
    <property type="entry name" value="Homeodomain-like"/>
    <property type="match status" value="2"/>
</dbReference>
<evidence type="ECO:0000313" key="5">
    <source>
        <dbReference type="EMBL" id="MBB3148369.1"/>
    </source>
</evidence>
<sequence>MCRKQKVEKFIDANLDQRILISGLASLVGLSSSQFQRAFKQSFGETTHMYLIKRRIERAKTIMLSQQLNFAEIALACGFSDQSHMTRLFTRLVGEPPNNWLRNSAYAQQGRDSTLQDWQMAQGDNAGAAHHIFDVSRQDALGC</sequence>
<dbReference type="EMBL" id="JACHXN010000019">
    <property type="protein sequence ID" value="MBB3148369.1"/>
    <property type="molecule type" value="Genomic_DNA"/>
</dbReference>
<dbReference type="Gene3D" id="1.10.10.60">
    <property type="entry name" value="Homeodomain-like"/>
    <property type="match status" value="1"/>
</dbReference>
<dbReference type="Proteomes" id="UP000554520">
    <property type="component" value="Unassembled WGS sequence"/>
</dbReference>
<dbReference type="GO" id="GO:0003700">
    <property type="term" value="F:DNA-binding transcription factor activity"/>
    <property type="evidence" value="ECO:0007669"/>
    <property type="project" value="InterPro"/>
</dbReference>
<dbReference type="InterPro" id="IPR018060">
    <property type="entry name" value="HTH_AraC"/>
</dbReference>
<reference evidence="5 6" key="1">
    <citation type="submission" date="2020-08" db="EMBL/GenBank/DDBJ databases">
        <title>Genomic Encyclopedia of Type Strains, Phase III (KMG-III): the genomes of soil and plant-associated and newly described type strains.</title>
        <authorList>
            <person name="Whitman W."/>
        </authorList>
    </citation>
    <scope>NUCLEOTIDE SEQUENCE [LARGE SCALE GENOMIC DNA]</scope>
    <source>
        <strain evidence="5 6">CECT 7015</strain>
    </source>
</reference>
<dbReference type="RefSeq" id="WP_162702145.1">
    <property type="nucleotide sequence ID" value="NZ_JACHXN010000019.1"/>
</dbReference>
<keyword evidence="6" id="KW-1185">Reference proteome</keyword>
<evidence type="ECO:0000259" key="4">
    <source>
        <dbReference type="PROSITE" id="PS01124"/>
    </source>
</evidence>
<dbReference type="InterPro" id="IPR009057">
    <property type="entry name" value="Homeodomain-like_sf"/>
</dbReference>
<proteinExistence type="predicted"/>
<dbReference type="SMART" id="SM00342">
    <property type="entry name" value="HTH_ARAC"/>
    <property type="match status" value="1"/>
</dbReference>
<feature type="domain" description="HTH araC/xylS-type" evidence="4">
    <location>
        <begin position="5"/>
        <end position="103"/>
    </location>
</feature>
<dbReference type="PANTHER" id="PTHR46796">
    <property type="entry name" value="HTH-TYPE TRANSCRIPTIONAL ACTIVATOR RHAS-RELATED"/>
    <property type="match status" value="1"/>
</dbReference>
<gene>
    <name evidence="5" type="ORF">FHS21_004816</name>
</gene>
<keyword evidence="2" id="KW-0238">DNA-binding</keyword>
<evidence type="ECO:0000256" key="1">
    <source>
        <dbReference type="ARBA" id="ARBA00023015"/>
    </source>
</evidence>
<dbReference type="InterPro" id="IPR050204">
    <property type="entry name" value="AraC_XylS_family_regulators"/>
</dbReference>
<evidence type="ECO:0000256" key="3">
    <source>
        <dbReference type="ARBA" id="ARBA00023163"/>
    </source>
</evidence>
<protein>
    <submittedName>
        <fullName evidence="5">Transcriptional regulator GlxA family with amidase domain</fullName>
    </submittedName>
</protein>
<comment type="caution">
    <text evidence="5">The sequence shown here is derived from an EMBL/GenBank/DDBJ whole genome shotgun (WGS) entry which is preliminary data.</text>
</comment>